<dbReference type="GO" id="GO:0005829">
    <property type="term" value="C:cytosol"/>
    <property type="evidence" value="ECO:0007669"/>
    <property type="project" value="UniProtKB-ARBA"/>
</dbReference>
<dbReference type="Pfam" id="PF19310">
    <property type="entry name" value="TOP_N"/>
    <property type="match status" value="1"/>
</dbReference>
<name>A0A1R3VX61_9GAMM</name>
<evidence type="ECO:0000256" key="7">
    <source>
        <dbReference type="ARBA" id="ARBA00024603"/>
    </source>
</evidence>
<dbReference type="EC" id="3.4.24.70" evidence="8"/>
<dbReference type="Gene3D" id="1.20.1050.40">
    <property type="entry name" value="Endopeptidase. Chain P, domain 1"/>
    <property type="match status" value="1"/>
</dbReference>
<dbReference type="RefSeq" id="WP_234982811.1">
    <property type="nucleotide sequence ID" value="NZ_CP023018.1"/>
</dbReference>
<dbReference type="GO" id="GO:0006508">
    <property type="term" value="P:proteolysis"/>
    <property type="evidence" value="ECO:0007669"/>
    <property type="project" value="UniProtKB-KW"/>
</dbReference>
<dbReference type="SUPFAM" id="SSF55486">
    <property type="entry name" value="Metalloproteases ('zincins'), catalytic domain"/>
    <property type="match status" value="1"/>
</dbReference>
<dbReference type="InterPro" id="IPR024079">
    <property type="entry name" value="MetalloPept_cat_dom_sf"/>
</dbReference>
<dbReference type="InterPro" id="IPR034005">
    <property type="entry name" value="M3A_DCP"/>
</dbReference>
<dbReference type="PANTHER" id="PTHR11804:SF84">
    <property type="entry name" value="SACCHAROLYSIN"/>
    <property type="match status" value="1"/>
</dbReference>
<dbReference type="FunFam" id="3.40.390.10:FF:000009">
    <property type="entry name" value="Oligopeptidase A"/>
    <property type="match status" value="1"/>
</dbReference>
<reference evidence="12 13" key="1">
    <citation type="submission" date="2017-01" db="EMBL/GenBank/DDBJ databases">
        <authorList>
            <person name="Mah S.A."/>
            <person name="Swanson W.J."/>
            <person name="Moy G.W."/>
            <person name="Vacquier V.D."/>
        </authorList>
    </citation>
    <scope>NUCLEOTIDE SEQUENCE [LARGE SCALE GENOMIC DNA]</scope>
    <source>
        <strain evidence="12 13">M9</strain>
    </source>
</reference>
<dbReference type="GO" id="GO:0006518">
    <property type="term" value="P:peptide metabolic process"/>
    <property type="evidence" value="ECO:0007669"/>
    <property type="project" value="TreeGrafter"/>
</dbReference>
<comment type="similarity">
    <text evidence="1 9">Belongs to the peptidase M3 family.</text>
</comment>
<feature type="domain" description="Peptidase M3A/M3B catalytic" evidence="10">
    <location>
        <begin position="229"/>
        <end position="683"/>
    </location>
</feature>
<evidence type="ECO:0000256" key="5">
    <source>
        <dbReference type="ARBA" id="ARBA00022833"/>
    </source>
</evidence>
<dbReference type="AlphaFoldDB" id="A0A1R3VX61"/>
<dbReference type="NCBIfam" id="NF008159">
    <property type="entry name" value="PRK10911.1"/>
    <property type="match status" value="1"/>
</dbReference>
<sequence length="686" mass="77747">MTEPMETNNPLLNTHGLPCFADIKPEHVEPAIDQVLAANRQAIKALTSSQKSFSWESLVNPLSLLDDQLSRAWSPVRHLNSVMNSESLREAYNACLPKLSDYATEMGQNMALFKAYEELASGPEFNNLNAAQQTVINHALRDFRLSGVDLPEERKIRYREIAQELSRLTAKYEENVLDSTQSWQQHVGSAEALSGLPEYALNLLAQNARQRDLEGFLITLEFPSYYAIMTFADDPALRETVYTAYCTRASDQGPHDAAYDNSEIMNRILALRHEQARLLGFASYAHLSLATKMAKTPEEVISFLEDLADRAVPAARRELEELREFAAQHLQLEDLQPWDIGYAAEKLRKQAYDLSQEDLKPYFPADHVVRGLFALVEKLFAVRIQEKTGVSVWHEDVRYYEILDKQSGAVRAGFYFDLYARRHKRGGAWMDVCLNRMRVGEQLQLPVAYMTCNSTPPVDGKPALFTHDEVLTLFHEFGHGLHHMLTQVDCADVAGINGVEWDAVELPSQFMENWCWEREALDMFAAHHETGESLPQELFDKLIATRHFQAAMQLVRQLEFALFDMRLHGEYDPERGALIQETLDRIRAQVAVVKPPSFNRFQHGFSHIFAGGYAAGYYSYKWAEVLSADAFARFEEEGLFNPSVGASFLQQILEQGGSRPAIDSFKAFRGRDPDIEALLRHSGLAA</sequence>
<dbReference type="STRING" id="233100.SAMN05216526_1112"/>
<dbReference type="PANTHER" id="PTHR11804">
    <property type="entry name" value="PROTEASE M3 THIMET OLIGOPEPTIDASE-RELATED"/>
    <property type="match status" value="1"/>
</dbReference>
<dbReference type="Gene3D" id="1.10.1370.10">
    <property type="entry name" value="Neurolysin, domain 3"/>
    <property type="match status" value="1"/>
</dbReference>
<evidence type="ECO:0000259" key="11">
    <source>
        <dbReference type="Pfam" id="PF19310"/>
    </source>
</evidence>
<organism evidence="12 13">
    <name type="scientific">Ectothiorhodosinus mongolicus</name>
    <dbReference type="NCBI Taxonomy" id="233100"/>
    <lineage>
        <taxon>Bacteria</taxon>
        <taxon>Pseudomonadati</taxon>
        <taxon>Pseudomonadota</taxon>
        <taxon>Gammaproteobacteria</taxon>
        <taxon>Chromatiales</taxon>
        <taxon>Ectothiorhodospiraceae</taxon>
        <taxon>Ectothiorhodosinus</taxon>
    </lineage>
</organism>
<dbReference type="InterPro" id="IPR024080">
    <property type="entry name" value="Neurolysin/TOP_N"/>
</dbReference>
<keyword evidence="2 9" id="KW-0645">Protease</keyword>
<dbReference type="InterPro" id="IPR001567">
    <property type="entry name" value="Pept_M3A_M3B_dom"/>
</dbReference>
<comment type="catalytic activity">
    <reaction evidence="7">
        <text>Hydrolysis of oligopeptides, with broad specificity. Gly or Ala commonly occur as P1 or P1' residues, but more distant residues are also important, as is shown by the fact that Z-Gly-Pro-Gly-|-Gly-Pro-Ala is cleaved, but not Z-(Gly)(5).</text>
        <dbReference type="EC" id="3.4.24.70"/>
    </reaction>
</comment>
<protein>
    <recommendedName>
        <fullName evidence="8">oligopeptidase A</fullName>
        <ecNumber evidence="8">3.4.24.70</ecNumber>
    </recommendedName>
</protein>
<comment type="cofactor">
    <cofactor evidence="9">
        <name>Zn(2+)</name>
        <dbReference type="ChEBI" id="CHEBI:29105"/>
    </cofactor>
    <text evidence="9">Binds 1 zinc ion.</text>
</comment>
<keyword evidence="3 9" id="KW-0479">Metal-binding</keyword>
<dbReference type="Gene3D" id="3.40.390.10">
    <property type="entry name" value="Collagenase (Catalytic Domain)"/>
    <property type="match status" value="1"/>
</dbReference>
<keyword evidence="13" id="KW-1185">Reference proteome</keyword>
<keyword evidence="5 9" id="KW-0862">Zinc</keyword>
<dbReference type="CDD" id="cd06456">
    <property type="entry name" value="M3A_DCP"/>
    <property type="match status" value="1"/>
</dbReference>
<evidence type="ECO:0000313" key="12">
    <source>
        <dbReference type="EMBL" id="SIT69562.1"/>
    </source>
</evidence>
<keyword evidence="4 9" id="KW-0378">Hydrolase</keyword>
<dbReference type="InterPro" id="IPR045666">
    <property type="entry name" value="OpdA_N"/>
</dbReference>
<accession>A0A1R3VX61</accession>
<dbReference type="Proteomes" id="UP000223759">
    <property type="component" value="Unassembled WGS sequence"/>
</dbReference>
<dbReference type="GO" id="GO:0004222">
    <property type="term" value="F:metalloendopeptidase activity"/>
    <property type="evidence" value="ECO:0007669"/>
    <property type="project" value="UniProtKB-EC"/>
</dbReference>
<gene>
    <name evidence="12" type="ORF">SAMN05216526_1112</name>
</gene>
<evidence type="ECO:0000259" key="10">
    <source>
        <dbReference type="Pfam" id="PF01432"/>
    </source>
</evidence>
<dbReference type="InterPro" id="IPR045090">
    <property type="entry name" value="Pept_M3A_M3B"/>
</dbReference>
<evidence type="ECO:0000256" key="4">
    <source>
        <dbReference type="ARBA" id="ARBA00022801"/>
    </source>
</evidence>
<evidence type="ECO:0000256" key="6">
    <source>
        <dbReference type="ARBA" id="ARBA00023049"/>
    </source>
</evidence>
<evidence type="ECO:0000256" key="2">
    <source>
        <dbReference type="ARBA" id="ARBA00022670"/>
    </source>
</evidence>
<proteinExistence type="inferred from homology"/>
<evidence type="ECO:0000256" key="3">
    <source>
        <dbReference type="ARBA" id="ARBA00022723"/>
    </source>
</evidence>
<keyword evidence="6 9" id="KW-0482">Metalloprotease</keyword>
<evidence type="ECO:0000256" key="8">
    <source>
        <dbReference type="ARBA" id="ARBA00026100"/>
    </source>
</evidence>
<evidence type="ECO:0000256" key="9">
    <source>
        <dbReference type="RuleBase" id="RU003435"/>
    </source>
</evidence>
<dbReference type="GO" id="GO:0046872">
    <property type="term" value="F:metal ion binding"/>
    <property type="evidence" value="ECO:0007669"/>
    <property type="project" value="UniProtKB-UniRule"/>
</dbReference>
<dbReference type="EMBL" id="FTPK01000002">
    <property type="protein sequence ID" value="SIT69562.1"/>
    <property type="molecule type" value="Genomic_DNA"/>
</dbReference>
<dbReference type="Pfam" id="PF01432">
    <property type="entry name" value="Peptidase_M3"/>
    <property type="match status" value="1"/>
</dbReference>
<evidence type="ECO:0000313" key="13">
    <source>
        <dbReference type="Proteomes" id="UP000223759"/>
    </source>
</evidence>
<dbReference type="InterPro" id="IPR024077">
    <property type="entry name" value="Neurolysin/TOP_dom2"/>
</dbReference>
<evidence type="ECO:0000256" key="1">
    <source>
        <dbReference type="ARBA" id="ARBA00006040"/>
    </source>
</evidence>
<feature type="domain" description="Oligopeptidase A N-terminal" evidence="11">
    <location>
        <begin position="33"/>
        <end position="155"/>
    </location>
</feature>